<proteinExistence type="predicted"/>
<feature type="compositionally biased region" description="Basic and acidic residues" evidence="1">
    <location>
        <begin position="94"/>
        <end position="121"/>
    </location>
</feature>
<reference evidence="2 3" key="1">
    <citation type="journal article" date="2025" name="Microbiol. Resour. Announc.">
        <title>Draft genome sequences for Neonectria magnoliae and Neonectria punicea, canker pathogens of Liriodendron tulipifera and Acer saccharum in West Virginia.</title>
        <authorList>
            <person name="Petronek H.M."/>
            <person name="Kasson M.T."/>
            <person name="Metheny A.M."/>
            <person name="Stauder C.M."/>
            <person name="Lovett B."/>
            <person name="Lynch S.C."/>
            <person name="Garnas J.R."/>
            <person name="Kasson L.R."/>
            <person name="Stajich J.E."/>
        </authorList>
    </citation>
    <scope>NUCLEOTIDE SEQUENCE [LARGE SCALE GENOMIC DNA]</scope>
    <source>
        <strain evidence="2 3">NRRL 64653</strain>
    </source>
</reference>
<feature type="compositionally biased region" description="Low complexity" evidence="1">
    <location>
        <begin position="161"/>
        <end position="176"/>
    </location>
</feature>
<feature type="compositionally biased region" description="Polar residues" evidence="1">
    <location>
        <begin position="211"/>
        <end position="244"/>
    </location>
</feature>
<keyword evidence="3" id="KW-1185">Reference proteome</keyword>
<dbReference type="EMBL" id="JAZAVJ010000058">
    <property type="protein sequence ID" value="KAK7417353.1"/>
    <property type="molecule type" value="Genomic_DNA"/>
</dbReference>
<sequence length="385" mass="42048">MSPARNFMKISPSQPIRQTRTRSKLQNAPPLMKGLDDRGEPIGALTEDPESLTFDKVLEKVRERENAKSIESHDRSQPIDALTKDPKNATSNEVLEKVREGDDAESVESHDLDLRRDRSVFDDPSLAGRAGLGGWADWSDSTDEGSLNKAEGYITPPRNKVTSSAVTPTSAAPSATKNRADSCSSSGFSDIPNGKCSPSQSSSASPVQQVEGNSHTFKRSSSLSSPPTNVTSTYLSSSENPSSQVHKRKRSPKKKDSIPKPKKRGPSKAESSSPMLPGNRVKKESSLVRALVPEVNNTNRGKDSKSTSNRVPKKEQFDDDDVAPDVKKLPSSVNDIFFYDTRRRSSTSRDLTPKDAGMTADDFTTKDISSPTFITNDDDRKPIQP</sequence>
<accession>A0ABR1H894</accession>
<comment type="caution">
    <text evidence="2">The sequence shown here is derived from an EMBL/GenBank/DDBJ whole genome shotgun (WGS) entry which is preliminary data.</text>
</comment>
<gene>
    <name evidence="2" type="ORF">QQX98_004630</name>
</gene>
<organism evidence="2 3">
    <name type="scientific">Neonectria punicea</name>
    <dbReference type="NCBI Taxonomy" id="979145"/>
    <lineage>
        <taxon>Eukaryota</taxon>
        <taxon>Fungi</taxon>
        <taxon>Dikarya</taxon>
        <taxon>Ascomycota</taxon>
        <taxon>Pezizomycotina</taxon>
        <taxon>Sordariomycetes</taxon>
        <taxon>Hypocreomycetidae</taxon>
        <taxon>Hypocreales</taxon>
        <taxon>Nectriaceae</taxon>
        <taxon>Neonectria</taxon>
    </lineage>
</organism>
<evidence type="ECO:0000313" key="2">
    <source>
        <dbReference type="EMBL" id="KAK7417353.1"/>
    </source>
</evidence>
<feature type="region of interest" description="Disordered" evidence="1">
    <location>
        <begin position="1"/>
        <end position="385"/>
    </location>
</feature>
<evidence type="ECO:0000256" key="1">
    <source>
        <dbReference type="SAM" id="MobiDB-lite"/>
    </source>
</evidence>
<evidence type="ECO:0000313" key="3">
    <source>
        <dbReference type="Proteomes" id="UP001498476"/>
    </source>
</evidence>
<protein>
    <submittedName>
        <fullName evidence="2">Uncharacterized protein</fullName>
    </submittedName>
</protein>
<feature type="compositionally biased region" description="Basic and acidic residues" evidence="1">
    <location>
        <begin position="56"/>
        <end position="87"/>
    </location>
</feature>
<feature type="compositionally biased region" description="Polar residues" evidence="1">
    <location>
        <begin position="366"/>
        <end position="375"/>
    </location>
</feature>
<feature type="compositionally biased region" description="Low complexity" evidence="1">
    <location>
        <begin position="197"/>
        <end position="210"/>
    </location>
</feature>
<name>A0ABR1H894_9HYPO</name>
<dbReference type="Proteomes" id="UP001498476">
    <property type="component" value="Unassembled WGS sequence"/>
</dbReference>